<keyword evidence="3" id="KW-1185">Reference proteome</keyword>
<name>A0ABQ5G3T4_9ASTR</name>
<keyword evidence="2" id="KW-0548">Nucleotidyltransferase</keyword>
<dbReference type="PANTHER" id="PTHR33116:SF79">
    <property type="entry name" value="REVERSE TRANSCRIPTASE DOMAIN, ZINC FINGER, CCHC-TYPE-RELATED"/>
    <property type="match status" value="1"/>
</dbReference>
<dbReference type="Proteomes" id="UP001151760">
    <property type="component" value="Unassembled WGS sequence"/>
</dbReference>
<reference evidence="2" key="1">
    <citation type="journal article" date="2022" name="Int. J. Mol. Sci.">
        <title>Draft Genome of Tanacetum Coccineum: Genomic Comparison of Closely Related Tanacetum-Family Plants.</title>
        <authorList>
            <person name="Yamashiro T."/>
            <person name="Shiraishi A."/>
            <person name="Nakayama K."/>
            <person name="Satake H."/>
        </authorList>
    </citation>
    <scope>NUCLEOTIDE SEQUENCE</scope>
</reference>
<proteinExistence type="predicted"/>
<accession>A0ABQ5G3T4</accession>
<evidence type="ECO:0000313" key="3">
    <source>
        <dbReference type="Proteomes" id="UP001151760"/>
    </source>
</evidence>
<dbReference type="PANTHER" id="PTHR33116">
    <property type="entry name" value="REVERSE TRANSCRIPTASE ZINC-BINDING DOMAIN-CONTAINING PROTEIN-RELATED-RELATED"/>
    <property type="match status" value="1"/>
</dbReference>
<dbReference type="GO" id="GO:0003964">
    <property type="term" value="F:RNA-directed DNA polymerase activity"/>
    <property type="evidence" value="ECO:0007669"/>
    <property type="project" value="UniProtKB-KW"/>
</dbReference>
<gene>
    <name evidence="2" type="ORF">Tco_1028803</name>
</gene>
<keyword evidence="2" id="KW-0808">Transferase</keyword>
<organism evidence="2 3">
    <name type="scientific">Tanacetum coccineum</name>
    <dbReference type="NCBI Taxonomy" id="301880"/>
    <lineage>
        <taxon>Eukaryota</taxon>
        <taxon>Viridiplantae</taxon>
        <taxon>Streptophyta</taxon>
        <taxon>Embryophyta</taxon>
        <taxon>Tracheophyta</taxon>
        <taxon>Spermatophyta</taxon>
        <taxon>Magnoliopsida</taxon>
        <taxon>eudicotyledons</taxon>
        <taxon>Gunneridae</taxon>
        <taxon>Pentapetalae</taxon>
        <taxon>asterids</taxon>
        <taxon>campanulids</taxon>
        <taxon>Asterales</taxon>
        <taxon>Asteraceae</taxon>
        <taxon>Asteroideae</taxon>
        <taxon>Anthemideae</taxon>
        <taxon>Anthemidinae</taxon>
        <taxon>Tanacetum</taxon>
    </lineage>
</organism>
<dbReference type="Pfam" id="PF13966">
    <property type="entry name" value="zf-RVT"/>
    <property type="match status" value="1"/>
</dbReference>
<protein>
    <submittedName>
        <fullName evidence="2">RNA-directed DNA polymerase, eukaryota, reverse transcriptase zinc-binding domain protein</fullName>
    </submittedName>
</protein>
<feature type="domain" description="Reverse transcriptase zinc-binding" evidence="1">
    <location>
        <begin position="237"/>
        <end position="291"/>
    </location>
</feature>
<dbReference type="EMBL" id="BQNB010017995">
    <property type="protein sequence ID" value="GJT69517.1"/>
    <property type="molecule type" value="Genomic_DNA"/>
</dbReference>
<evidence type="ECO:0000259" key="1">
    <source>
        <dbReference type="Pfam" id="PF13966"/>
    </source>
</evidence>
<sequence>MMQAPRLRKQLKRLRNPVIPELESLRRAFFWGGSVEDKKIAWVACDKILLPFDKGGLGIISLKSCNLSLLSRWWWRFYNEPNALWFSVIKSIHGDEGGLTNFEAMKVKTGPWFHIARLKEDFLGLNINIDTIFKKLVRNGELTSFWNDRCIGDSPLKFAIGRLYALDTDESCSVSSRYHSFAQALCTDGIGEDLLVVGPNPLNLLNLKSLQPICASLMGTTFGLASSTTKGFSVLVVNILSWRIGQKRLPTRLNLDHRGIDLDSLLCPCCNEDQESAFHLFRAYEVASSLWEAVFSWWGLTIPSMDTVEDIILAAFSMPLQPKVCFLLIVSIQETFQK</sequence>
<dbReference type="InterPro" id="IPR026960">
    <property type="entry name" value="RVT-Znf"/>
</dbReference>
<keyword evidence="2" id="KW-0695">RNA-directed DNA polymerase</keyword>
<comment type="caution">
    <text evidence="2">The sequence shown here is derived from an EMBL/GenBank/DDBJ whole genome shotgun (WGS) entry which is preliminary data.</text>
</comment>
<reference evidence="2" key="2">
    <citation type="submission" date="2022-01" db="EMBL/GenBank/DDBJ databases">
        <authorList>
            <person name="Yamashiro T."/>
            <person name="Shiraishi A."/>
            <person name="Satake H."/>
            <person name="Nakayama K."/>
        </authorList>
    </citation>
    <scope>NUCLEOTIDE SEQUENCE</scope>
</reference>
<evidence type="ECO:0000313" key="2">
    <source>
        <dbReference type="EMBL" id="GJT69517.1"/>
    </source>
</evidence>